<dbReference type="InterPro" id="IPR032259">
    <property type="entry name" value="HIBYL-CoA-H"/>
</dbReference>
<dbReference type="Pfam" id="PF16113">
    <property type="entry name" value="ECH_2"/>
    <property type="match status" value="1"/>
</dbReference>
<dbReference type="EMBL" id="FOYP01000003">
    <property type="protein sequence ID" value="SFR60854.1"/>
    <property type="molecule type" value="Genomic_DNA"/>
</dbReference>
<evidence type="ECO:0000259" key="4">
    <source>
        <dbReference type="Pfam" id="PF16113"/>
    </source>
</evidence>
<dbReference type="GO" id="GO:0003860">
    <property type="term" value="F:3-hydroxyisobutyryl-CoA hydrolase activity"/>
    <property type="evidence" value="ECO:0007669"/>
    <property type="project" value="UniProtKB-EC"/>
</dbReference>
<name>A0A1I6I2G5_9RHOB</name>
<dbReference type="CDD" id="cd06558">
    <property type="entry name" value="crotonase-like"/>
    <property type="match status" value="1"/>
</dbReference>
<keyword evidence="6" id="KW-1185">Reference proteome</keyword>
<dbReference type="AlphaFoldDB" id="A0A1I6I2G5"/>
<dbReference type="InterPro" id="IPR029045">
    <property type="entry name" value="ClpP/crotonase-like_dom_sf"/>
</dbReference>
<comment type="catalytic activity">
    <reaction evidence="1">
        <text>3-hydroxy-2-methylpropanoyl-CoA + H2O = 3-hydroxy-2-methylpropanoate + CoA + H(+)</text>
        <dbReference type="Rhea" id="RHEA:20888"/>
        <dbReference type="ChEBI" id="CHEBI:11805"/>
        <dbReference type="ChEBI" id="CHEBI:15377"/>
        <dbReference type="ChEBI" id="CHEBI:15378"/>
        <dbReference type="ChEBI" id="CHEBI:57287"/>
        <dbReference type="ChEBI" id="CHEBI:57340"/>
        <dbReference type="EC" id="3.1.2.4"/>
    </reaction>
</comment>
<evidence type="ECO:0000313" key="5">
    <source>
        <dbReference type="EMBL" id="SFR60854.1"/>
    </source>
</evidence>
<proteinExistence type="predicted"/>
<dbReference type="InterPro" id="IPR045004">
    <property type="entry name" value="ECH_dom"/>
</dbReference>
<reference evidence="6" key="1">
    <citation type="submission" date="2016-10" db="EMBL/GenBank/DDBJ databases">
        <authorList>
            <person name="Varghese N."/>
            <person name="Submissions S."/>
        </authorList>
    </citation>
    <scope>NUCLEOTIDE SEQUENCE [LARGE SCALE GENOMIC DNA]</scope>
    <source>
        <strain evidence="6">DSM 26879</strain>
    </source>
</reference>
<dbReference type="GO" id="GO:0006574">
    <property type="term" value="P:L-valine catabolic process"/>
    <property type="evidence" value="ECO:0007669"/>
    <property type="project" value="TreeGrafter"/>
</dbReference>
<gene>
    <name evidence="5" type="ORF">SAMN04488005_3240</name>
</gene>
<protein>
    <recommendedName>
        <fullName evidence="2">3-hydroxyisobutyryl-CoA hydrolase</fullName>
        <ecNumber evidence="2">3.1.2.4</ecNumber>
    </recommendedName>
</protein>
<dbReference type="OrthoDB" id="9790967at2"/>
<dbReference type="STRING" id="390270.SAMN04488005_3240"/>
<accession>A0A1I6I2G5</accession>
<evidence type="ECO:0000256" key="1">
    <source>
        <dbReference type="ARBA" id="ARBA00001709"/>
    </source>
</evidence>
<dbReference type="RefSeq" id="WP_090201808.1">
    <property type="nucleotide sequence ID" value="NZ_FOYP01000003.1"/>
</dbReference>
<dbReference type="GO" id="GO:0005829">
    <property type="term" value="C:cytosol"/>
    <property type="evidence" value="ECO:0007669"/>
    <property type="project" value="TreeGrafter"/>
</dbReference>
<dbReference type="NCBIfam" id="NF004127">
    <property type="entry name" value="PRK05617.1"/>
    <property type="match status" value="1"/>
</dbReference>
<keyword evidence="3" id="KW-0378">Hydrolase</keyword>
<dbReference type="SUPFAM" id="SSF52096">
    <property type="entry name" value="ClpP/crotonase"/>
    <property type="match status" value="1"/>
</dbReference>
<dbReference type="Gene3D" id="3.90.226.10">
    <property type="entry name" value="2-enoyl-CoA Hydratase, Chain A, domain 1"/>
    <property type="match status" value="1"/>
</dbReference>
<dbReference type="Proteomes" id="UP000199478">
    <property type="component" value="Unassembled WGS sequence"/>
</dbReference>
<dbReference type="PANTHER" id="PTHR43176:SF3">
    <property type="entry name" value="3-HYDROXYISOBUTYRYL-COA HYDROLASE, MITOCHONDRIAL"/>
    <property type="match status" value="1"/>
</dbReference>
<organism evidence="5 6">
    <name type="scientific">Yoonia tamlensis</name>
    <dbReference type="NCBI Taxonomy" id="390270"/>
    <lineage>
        <taxon>Bacteria</taxon>
        <taxon>Pseudomonadati</taxon>
        <taxon>Pseudomonadota</taxon>
        <taxon>Alphaproteobacteria</taxon>
        <taxon>Rhodobacterales</taxon>
        <taxon>Paracoccaceae</taxon>
        <taxon>Yoonia</taxon>
    </lineage>
</organism>
<evidence type="ECO:0000256" key="3">
    <source>
        <dbReference type="ARBA" id="ARBA00022801"/>
    </source>
</evidence>
<evidence type="ECO:0000256" key="2">
    <source>
        <dbReference type="ARBA" id="ARBA00011915"/>
    </source>
</evidence>
<evidence type="ECO:0000313" key="6">
    <source>
        <dbReference type="Proteomes" id="UP000199478"/>
    </source>
</evidence>
<feature type="domain" description="Enoyl-CoA hydratase/isomerase" evidence="4">
    <location>
        <begin position="14"/>
        <end position="331"/>
    </location>
</feature>
<sequence length="347" mass="37313">MTNDVLIRKSGRAGRITLNRHDALNALAAAMAAAIENALDAWRDDDAVKVVILDAKGQKAFCAGGDIAELYANACAGEYDFGRTFWRQEYGLNLKIATYPKPVIVFMQGFTMGGGVGLAGHASHRIVGESSKIAMPECGIGLIPDVGGSYLLGRATGETGVYLGLTGTRMAAEDAIYAQFADHYIPENTWDDLKSTLVRNGDVAVIGTVAQQPTGGTLAALQPEIDRLFCAPTVQGIHKSLVEDETEFAQTAVKKLAKGAPLALACALQTIRAARGGTLVQALTREFRYAYRSQEQGDFIEGIRAQIIDRDFTPKWRHSLIDVPEDEIAQMLVGLGPQDWTPTGDTL</sequence>
<dbReference type="EC" id="3.1.2.4" evidence="2"/>
<dbReference type="PANTHER" id="PTHR43176">
    <property type="entry name" value="3-HYDROXYISOBUTYRYL-COA HYDROLASE-RELATED"/>
    <property type="match status" value="1"/>
</dbReference>